<dbReference type="Gene3D" id="1.10.357.10">
    <property type="entry name" value="Tetracycline Repressor, domain 2"/>
    <property type="match status" value="1"/>
</dbReference>
<evidence type="ECO:0000256" key="1">
    <source>
        <dbReference type="ARBA" id="ARBA00023015"/>
    </source>
</evidence>
<dbReference type="OrthoDB" id="956698at2"/>
<protein>
    <recommendedName>
        <fullName evidence="5">HTH tetR-type domain-containing protein</fullName>
    </recommendedName>
</protein>
<dbReference type="InterPro" id="IPR009057">
    <property type="entry name" value="Homeodomain-like_sf"/>
</dbReference>
<proteinExistence type="predicted"/>
<dbReference type="KEGG" id="mcw:A8L33_11415"/>
<dbReference type="PATRIC" id="fig|84292.3.peg.2214"/>
<gene>
    <name evidence="6" type="ORF">XI38_10865</name>
</gene>
<keyword evidence="7" id="KW-1185">Reference proteome</keyword>
<dbReference type="Proteomes" id="UP000037737">
    <property type="component" value="Unassembled WGS sequence"/>
</dbReference>
<sequence>MTRPLGGRPRASSPEMIAEAATELFLEQGYAATSVADIAARAGVSRSSFFNYFSSKSAILWADLDARIDELETRLSTVTDPSGIDDALRAVGRGFAPGTLALALGNAEAMRAEEELFHGGAVRAARIARAVAASLRAAGCDPLVADVAGAADAGAVMASITAWTRAGAGRVGLGPLLIRALDQAAHARTGAPGAAA</sequence>
<dbReference type="GO" id="GO:0000976">
    <property type="term" value="F:transcription cis-regulatory region binding"/>
    <property type="evidence" value="ECO:0007669"/>
    <property type="project" value="TreeGrafter"/>
</dbReference>
<dbReference type="SUPFAM" id="SSF46689">
    <property type="entry name" value="Homeodomain-like"/>
    <property type="match status" value="1"/>
</dbReference>
<evidence type="ECO:0000313" key="6">
    <source>
        <dbReference type="EMBL" id="KOS10333.1"/>
    </source>
</evidence>
<reference evidence="6" key="1">
    <citation type="submission" date="2015-04" db="EMBL/GenBank/DDBJ databases">
        <title>Complete genome sequence of Microbacterium chocolatum SIT 101, a bacterium enantioselectively hydrolyzing mesomeric diesters.</title>
        <authorList>
            <person name="Li X."/>
            <person name="Xu Y."/>
        </authorList>
    </citation>
    <scope>NUCLEOTIDE SEQUENCE [LARGE SCALE GENOMIC DNA]</scope>
    <source>
        <strain evidence="6">SIT 101</strain>
    </source>
</reference>
<dbReference type="GO" id="GO:0045892">
    <property type="term" value="P:negative regulation of DNA-templated transcription"/>
    <property type="evidence" value="ECO:0007669"/>
    <property type="project" value="UniProtKB-ARBA"/>
</dbReference>
<feature type="domain" description="HTH tetR-type" evidence="5">
    <location>
        <begin position="11"/>
        <end position="71"/>
    </location>
</feature>
<keyword evidence="2 4" id="KW-0238">DNA-binding</keyword>
<dbReference type="PRINTS" id="PR00455">
    <property type="entry name" value="HTHTETR"/>
</dbReference>
<keyword evidence="3" id="KW-0804">Transcription</keyword>
<evidence type="ECO:0000256" key="2">
    <source>
        <dbReference type="ARBA" id="ARBA00023125"/>
    </source>
</evidence>
<name>A0A0M9VKQ3_9MICO</name>
<feature type="DNA-binding region" description="H-T-H motif" evidence="4">
    <location>
        <begin position="34"/>
        <end position="53"/>
    </location>
</feature>
<dbReference type="Pfam" id="PF00440">
    <property type="entry name" value="TetR_N"/>
    <property type="match status" value="1"/>
</dbReference>
<evidence type="ECO:0000259" key="5">
    <source>
        <dbReference type="PROSITE" id="PS50977"/>
    </source>
</evidence>
<dbReference type="InterPro" id="IPR050109">
    <property type="entry name" value="HTH-type_TetR-like_transc_reg"/>
</dbReference>
<dbReference type="PROSITE" id="PS50977">
    <property type="entry name" value="HTH_TETR_2"/>
    <property type="match status" value="1"/>
</dbReference>
<comment type="caution">
    <text evidence="6">The sequence shown here is derived from an EMBL/GenBank/DDBJ whole genome shotgun (WGS) entry which is preliminary data.</text>
</comment>
<evidence type="ECO:0000256" key="3">
    <source>
        <dbReference type="ARBA" id="ARBA00023163"/>
    </source>
</evidence>
<accession>A0A0M9VKQ3</accession>
<dbReference type="GO" id="GO:0003700">
    <property type="term" value="F:DNA-binding transcription factor activity"/>
    <property type="evidence" value="ECO:0007669"/>
    <property type="project" value="TreeGrafter"/>
</dbReference>
<dbReference type="InterPro" id="IPR001647">
    <property type="entry name" value="HTH_TetR"/>
</dbReference>
<evidence type="ECO:0000313" key="7">
    <source>
        <dbReference type="Proteomes" id="UP000037737"/>
    </source>
</evidence>
<dbReference type="PANTHER" id="PTHR30055">
    <property type="entry name" value="HTH-TYPE TRANSCRIPTIONAL REGULATOR RUTR"/>
    <property type="match status" value="1"/>
</dbReference>
<dbReference type="AlphaFoldDB" id="A0A0M9VKQ3"/>
<dbReference type="PANTHER" id="PTHR30055:SF234">
    <property type="entry name" value="HTH-TYPE TRANSCRIPTIONAL REGULATOR BETI"/>
    <property type="match status" value="1"/>
</dbReference>
<keyword evidence="1" id="KW-0805">Transcription regulation</keyword>
<dbReference type="FunFam" id="1.10.10.60:FF:000141">
    <property type="entry name" value="TetR family transcriptional regulator"/>
    <property type="match status" value="1"/>
</dbReference>
<dbReference type="EMBL" id="LAVO01000011">
    <property type="protein sequence ID" value="KOS10333.1"/>
    <property type="molecule type" value="Genomic_DNA"/>
</dbReference>
<organism evidence="6 7">
    <name type="scientific">Microbacterium aurantiacum</name>
    <dbReference type="NCBI Taxonomy" id="162393"/>
    <lineage>
        <taxon>Bacteria</taxon>
        <taxon>Bacillati</taxon>
        <taxon>Actinomycetota</taxon>
        <taxon>Actinomycetes</taxon>
        <taxon>Micrococcales</taxon>
        <taxon>Microbacteriaceae</taxon>
        <taxon>Microbacterium</taxon>
    </lineage>
</organism>
<evidence type="ECO:0000256" key="4">
    <source>
        <dbReference type="PROSITE-ProRule" id="PRU00335"/>
    </source>
</evidence>